<dbReference type="EMBL" id="JACRWG010000055">
    <property type="protein sequence ID" value="MBC6010676.1"/>
    <property type="molecule type" value="Genomic_DNA"/>
</dbReference>
<evidence type="ECO:0000259" key="2">
    <source>
        <dbReference type="Pfam" id="PF01613"/>
    </source>
</evidence>
<organism evidence="3 4">
    <name type="scientific">Catenibacterium faecis</name>
    <dbReference type="NCBI Taxonomy" id="2764323"/>
    <lineage>
        <taxon>Bacteria</taxon>
        <taxon>Bacillati</taxon>
        <taxon>Bacillota</taxon>
        <taxon>Erysipelotrichia</taxon>
        <taxon>Erysipelotrichales</taxon>
        <taxon>Coprobacillaceae</taxon>
        <taxon>Catenibacterium</taxon>
    </lineage>
</organism>
<comment type="similarity">
    <text evidence="1">Belongs to the flavoredoxin family.</text>
</comment>
<gene>
    <name evidence="3" type="ORF">H8909_10610</name>
</gene>
<dbReference type="SUPFAM" id="SSF50475">
    <property type="entry name" value="FMN-binding split barrel"/>
    <property type="match status" value="1"/>
</dbReference>
<dbReference type="PANTHER" id="PTHR43567">
    <property type="entry name" value="FLAVOREDOXIN-RELATED-RELATED"/>
    <property type="match status" value="1"/>
</dbReference>
<reference evidence="3 4" key="1">
    <citation type="submission" date="2020-08" db="EMBL/GenBank/DDBJ databases">
        <authorList>
            <person name="Liu C."/>
            <person name="Sun Q."/>
        </authorList>
    </citation>
    <scope>NUCLEOTIDE SEQUENCE [LARGE SCALE GENOMIC DNA]</scope>
    <source>
        <strain evidence="3 4">NSJ-22</strain>
    </source>
</reference>
<proteinExistence type="inferred from homology"/>
<protein>
    <submittedName>
        <fullName evidence="3">Flavin reductase</fullName>
    </submittedName>
</protein>
<dbReference type="Proteomes" id="UP000603474">
    <property type="component" value="Unassembled WGS sequence"/>
</dbReference>
<dbReference type="InterPro" id="IPR002563">
    <property type="entry name" value="Flavin_Rdtase-like_dom"/>
</dbReference>
<dbReference type="InterPro" id="IPR012349">
    <property type="entry name" value="Split_barrel_FMN-bd"/>
</dbReference>
<accession>A0ABR7KDZ3</accession>
<dbReference type="InterPro" id="IPR052174">
    <property type="entry name" value="Flavoredoxin"/>
</dbReference>
<name>A0ABR7KDZ3_9FIRM</name>
<dbReference type="Gene3D" id="2.30.110.10">
    <property type="entry name" value="Electron Transport, Fmn-binding Protein, Chain A"/>
    <property type="match status" value="1"/>
</dbReference>
<evidence type="ECO:0000256" key="1">
    <source>
        <dbReference type="ARBA" id="ARBA00038054"/>
    </source>
</evidence>
<keyword evidence="4" id="KW-1185">Reference proteome</keyword>
<dbReference type="PANTHER" id="PTHR43567:SF5">
    <property type="entry name" value="HYPOTHETICAL CYTOSOLIC PROTEIN"/>
    <property type="match status" value="1"/>
</dbReference>
<dbReference type="Pfam" id="PF01613">
    <property type="entry name" value="Flavin_Reduct"/>
    <property type="match status" value="1"/>
</dbReference>
<evidence type="ECO:0000313" key="3">
    <source>
        <dbReference type="EMBL" id="MBC6010676.1"/>
    </source>
</evidence>
<comment type="caution">
    <text evidence="3">The sequence shown here is derived from an EMBL/GenBank/DDBJ whole genome shotgun (WGS) entry which is preliminary data.</text>
</comment>
<evidence type="ECO:0000313" key="4">
    <source>
        <dbReference type="Proteomes" id="UP000603474"/>
    </source>
</evidence>
<sequence>MFKEIDVKTFDLEIFNKLNKEWALLSAGNKDAFNTMTISWGEMGTLWNKPVMTCFVRPQRYTKEFIDSNDQMTLSFFNGEHMKDLTVLGRESGRDGDKIAKTDLTPTFIEGLPTFEEADIVVVGKKLYEDTIKPECFLDETLVDKNYPNKDFHTMYICEVEKIYNRVDKKQC</sequence>
<dbReference type="RefSeq" id="WP_187012816.1">
    <property type="nucleotide sequence ID" value="NZ_JACRWG010000055.1"/>
</dbReference>
<feature type="domain" description="Flavin reductase like" evidence="2">
    <location>
        <begin position="22"/>
        <end position="167"/>
    </location>
</feature>